<dbReference type="Gene3D" id="3.40.50.720">
    <property type="entry name" value="NAD(P)-binding Rossmann-like Domain"/>
    <property type="match status" value="1"/>
</dbReference>
<dbReference type="EMBL" id="BAFD01000115">
    <property type="protein sequence ID" value="GAB46284.1"/>
    <property type="molecule type" value="Genomic_DNA"/>
</dbReference>
<dbReference type="PANTHER" id="PTHR42879:SF2">
    <property type="entry name" value="3-OXOACYL-[ACYL-CARRIER-PROTEIN] REDUCTASE FABG"/>
    <property type="match status" value="1"/>
</dbReference>
<evidence type="ECO:0000256" key="2">
    <source>
        <dbReference type="ARBA" id="ARBA00006484"/>
    </source>
</evidence>
<dbReference type="PANTHER" id="PTHR42879">
    <property type="entry name" value="3-OXOACYL-(ACYL-CARRIER-PROTEIN) REDUCTASE"/>
    <property type="match status" value="1"/>
</dbReference>
<comment type="subcellular location">
    <subcellularLocation>
        <location evidence="1">Secreted</location>
        <location evidence="1">Cell wall</location>
    </subcellularLocation>
</comment>
<dbReference type="PRINTS" id="PR00080">
    <property type="entry name" value="SDRFAMILY"/>
</dbReference>
<comment type="similarity">
    <text evidence="2">Belongs to the short-chain dehydrogenases/reductases (SDR) family.</text>
</comment>
<proteinExistence type="inferred from homology"/>
<dbReference type="InterPro" id="IPR050259">
    <property type="entry name" value="SDR"/>
</dbReference>
<comment type="catalytic activity">
    <reaction evidence="5">
        <text>a (3R)-hydroxyacyl-[ACP] + NADP(+) = a 3-oxoacyl-[ACP] + NADPH + H(+)</text>
        <dbReference type="Rhea" id="RHEA:17397"/>
        <dbReference type="Rhea" id="RHEA-COMP:9916"/>
        <dbReference type="Rhea" id="RHEA-COMP:9945"/>
        <dbReference type="ChEBI" id="CHEBI:15378"/>
        <dbReference type="ChEBI" id="CHEBI:57783"/>
        <dbReference type="ChEBI" id="CHEBI:58349"/>
        <dbReference type="ChEBI" id="CHEBI:78776"/>
        <dbReference type="ChEBI" id="CHEBI:78827"/>
        <dbReference type="EC" id="1.1.1.100"/>
    </reaction>
    <physiologicalReaction direction="right-to-left" evidence="5">
        <dbReference type="Rhea" id="RHEA:17399"/>
    </physiologicalReaction>
</comment>
<name>A0ABQ0HK71_9ACTN</name>
<evidence type="ECO:0000256" key="3">
    <source>
        <dbReference type="ARBA" id="ARBA00022512"/>
    </source>
</evidence>
<evidence type="ECO:0000256" key="4">
    <source>
        <dbReference type="ARBA" id="ARBA00040781"/>
    </source>
</evidence>
<evidence type="ECO:0000256" key="5">
    <source>
        <dbReference type="ARBA" id="ARBA00047400"/>
    </source>
</evidence>
<organism evidence="6 7">
    <name type="scientific">Gordonia terrae NBRC 100016</name>
    <dbReference type="NCBI Taxonomy" id="1089454"/>
    <lineage>
        <taxon>Bacteria</taxon>
        <taxon>Bacillati</taxon>
        <taxon>Actinomycetota</taxon>
        <taxon>Actinomycetes</taxon>
        <taxon>Mycobacteriales</taxon>
        <taxon>Gordoniaceae</taxon>
        <taxon>Gordonia</taxon>
    </lineage>
</organism>
<evidence type="ECO:0000313" key="6">
    <source>
        <dbReference type="EMBL" id="GAB46284.1"/>
    </source>
</evidence>
<dbReference type="InterPro" id="IPR036291">
    <property type="entry name" value="NAD(P)-bd_dom_sf"/>
</dbReference>
<dbReference type="Pfam" id="PF13561">
    <property type="entry name" value="adh_short_C2"/>
    <property type="match status" value="1"/>
</dbReference>
<keyword evidence="7" id="KW-1185">Reference proteome</keyword>
<reference evidence="6 7" key="1">
    <citation type="submission" date="2012-02" db="EMBL/GenBank/DDBJ databases">
        <title>Whole genome shotgun sequence of Gordonia terrae NBRC 100016.</title>
        <authorList>
            <person name="Takarada H."/>
            <person name="Hosoyama A."/>
            <person name="Tsuchikane K."/>
            <person name="Katsumata H."/>
            <person name="Yamazaki S."/>
            <person name="Fujita N."/>
        </authorList>
    </citation>
    <scope>NUCLEOTIDE SEQUENCE [LARGE SCALE GENOMIC DNA]</scope>
    <source>
        <strain evidence="6 7">NBRC 100016</strain>
    </source>
</reference>
<gene>
    <name evidence="6" type="ORF">GOTRE_150_00260</name>
</gene>
<dbReference type="Proteomes" id="UP000004881">
    <property type="component" value="Unassembled WGS sequence"/>
</dbReference>
<evidence type="ECO:0000256" key="1">
    <source>
        <dbReference type="ARBA" id="ARBA00004191"/>
    </source>
</evidence>
<keyword evidence="3" id="KW-0134">Cell wall</keyword>
<accession>A0ABQ0HK71</accession>
<evidence type="ECO:0000313" key="7">
    <source>
        <dbReference type="Proteomes" id="UP000004881"/>
    </source>
</evidence>
<sequence>MQAYCSVHNAVTPSGGWRLRADRDPSVALLGILQEESTDRRETTVFDLHGHTALVTGAGQSVGAGIATVLARQGAAVIVNDLHADRAEATASAIVAEGNRAIASGWDVTDYESTIAHVRAAESELGGHVDILVNNAGVAEGRWNLPFRELTPDLWRLPIDLNIYGSLNCTKAVIDQMCDNGWGRVVQISSGSARAGEDINVSMYAAGKSGIEGFVRHLAAETGKFGVTANVLALGEQKNLADVMPAETIQQILAAIPIGRLGEPEEIGAACVYLASEEAGGLTGQTIDLNGGSQTR</sequence>
<dbReference type="PRINTS" id="PR00081">
    <property type="entry name" value="GDHRDH"/>
</dbReference>
<protein>
    <recommendedName>
        <fullName evidence="4">3-oxoacyl-[acyl-carrier-protein] reductase MabA</fullName>
    </recommendedName>
</protein>
<dbReference type="InterPro" id="IPR002347">
    <property type="entry name" value="SDR_fam"/>
</dbReference>
<dbReference type="SUPFAM" id="SSF51735">
    <property type="entry name" value="NAD(P)-binding Rossmann-fold domains"/>
    <property type="match status" value="1"/>
</dbReference>
<comment type="caution">
    <text evidence="6">The sequence shown here is derived from an EMBL/GenBank/DDBJ whole genome shotgun (WGS) entry which is preliminary data.</text>
</comment>
<keyword evidence="3" id="KW-0964">Secreted</keyword>